<proteinExistence type="predicted"/>
<dbReference type="PANTHER" id="PTHR47272:SF2">
    <property type="entry name" value="PIGGYBAC TRANSPOSABLE ELEMENT-DERIVED PROTEIN 3-LIKE"/>
    <property type="match status" value="1"/>
</dbReference>
<comment type="caution">
    <text evidence="2">The sequence shown here is derived from an EMBL/GenBank/DDBJ whole genome shotgun (WGS) entry which is preliminary data.</text>
</comment>
<protein>
    <recommendedName>
        <fullName evidence="1">PiggyBac transposable element-derived protein domain-containing protein</fullName>
    </recommendedName>
</protein>
<gene>
    <name evidence="2" type="ORF">AVEN_202144_1</name>
</gene>
<evidence type="ECO:0000313" key="2">
    <source>
        <dbReference type="EMBL" id="GBM22879.1"/>
    </source>
</evidence>
<keyword evidence="3" id="KW-1185">Reference proteome</keyword>
<accession>A0A4Y2E3K7</accession>
<dbReference type="OrthoDB" id="8049496at2759"/>
<organism evidence="2 3">
    <name type="scientific">Araneus ventricosus</name>
    <name type="common">Orbweaver spider</name>
    <name type="synonym">Epeira ventricosa</name>
    <dbReference type="NCBI Taxonomy" id="182803"/>
    <lineage>
        <taxon>Eukaryota</taxon>
        <taxon>Metazoa</taxon>
        <taxon>Ecdysozoa</taxon>
        <taxon>Arthropoda</taxon>
        <taxon>Chelicerata</taxon>
        <taxon>Arachnida</taxon>
        <taxon>Araneae</taxon>
        <taxon>Araneomorphae</taxon>
        <taxon>Entelegynae</taxon>
        <taxon>Araneoidea</taxon>
        <taxon>Araneidae</taxon>
        <taxon>Araneus</taxon>
    </lineage>
</organism>
<reference evidence="2 3" key="1">
    <citation type="journal article" date="2019" name="Sci. Rep.">
        <title>Orb-weaving spider Araneus ventricosus genome elucidates the spidroin gene catalogue.</title>
        <authorList>
            <person name="Kono N."/>
            <person name="Nakamura H."/>
            <person name="Ohtoshi R."/>
            <person name="Moran D.A.P."/>
            <person name="Shinohara A."/>
            <person name="Yoshida Y."/>
            <person name="Fujiwara M."/>
            <person name="Mori M."/>
            <person name="Tomita M."/>
            <person name="Arakawa K."/>
        </authorList>
    </citation>
    <scope>NUCLEOTIDE SEQUENCE [LARGE SCALE GENOMIC DNA]</scope>
</reference>
<dbReference type="AlphaFoldDB" id="A0A4Y2E3K7"/>
<evidence type="ECO:0000313" key="3">
    <source>
        <dbReference type="Proteomes" id="UP000499080"/>
    </source>
</evidence>
<dbReference type="InterPro" id="IPR029526">
    <property type="entry name" value="PGBD"/>
</dbReference>
<evidence type="ECO:0000259" key="1">
    <source>
        <dbReference type="Pfam" id="PF13843"/>
    </source>
</evidence>
<dbReference type="Pfam" id="PF13843">
    <property type="entry name" value="DDE_Tnp_1_7"/>
    <property type="match status" value="1"/>
</dbReference>
<dbReference type="PANTHER" id="PTHR47272">
    <property type="entry name" value="DDE_TNP_1_7 DOMAIN-CONTAINING PROTEIN"/>
    <property type="match status" value="1"/>
</dbReference>
<dbReference type="EMBL" id="BGPR01000488">
    <property type="protein sequence ID" value="GBM22879.1"/>
    <property type="molecule type" value="Genomic_DNA"/>
</dbReference>
<sequence>MARKFPTAEEALEYIDSLSDEEYDDPEMIIIPPEPDALKQRGTSDALFNKANKMAAVRWNDNRVVSLLSNFEVTTTKVHSKVQRRVEGGRMDVDVPLCVTSYNKYKNGVDLFDCHMENYFTSIQGKKW</sequence>
<feature type="domain" description="PiggyBac transposable element-derived protein" evidence="1">
    <location>
        <begin position="31"/>
        <end position="128"/>
    </location>
</feature>
<dbReference type="Proteomes" id="UP000499080">
    <property type="component" value="Unassembled WGS sequence"/>
</dbReference>
<name>A0A4Y2E3K7_ARAVE</name>